<keyword evidence="1" id="KW-0378">Hydrolase</keyword>
<dbReference type="SUPFAM" id="SSF55486">
    <property type="entry name" value="Metalloproteases ('zincins'), catalytic domain"/>
    <property type="match status" value="1"/>
</dbReference>
<comment type="catalytic activity">
    <reaction evidence="1">
        <text>Release of a C-terminal amino acid with broad specificity, except for -Pro.</text>
        <dbReference type="EC" id="3.4.17.19"/>
    </reaction>
</comment>
<keyword evidence="1" id="KW-0479">Metal-binding</keyword>
<evidence type="ECO:0000313" key="3">
    <source>
        <dbReference type="Proteomes" id="UP001341444"/>
    </source>
</evidence>
<dbReference type="PANTHER" id="PTHR34217:SF1">
    <property type="entry name" value="CARBOXYPEPTIDASE 1"/>
    <property type="match status" value="1"/>
</dbReference>
<dbReference type="RefSeq" id="WP_066262819.1">
    <property type="nucleotide sequence ID" value="NZ_JARMAB010000029.1"/>
</dbReference>
<dbReference type="EC" id="3.4.17.19" evidence="1"/>
<evidence type="ECO:0000256" key="1">
    <source>
        <dbReference type="PIRNR" id="PIRNR006615"/>
    </source>
</evidence>
<protein>
    <recommendedName>
        <fullName evidence="1">Metal-dependent carboxypeptidase</fullName>
        <ecNumber evidence="1">3.4.17.19</ecNumber>
    </recommendedName>
</protein>
<comment type="caution">
    <text evidence="2">The sequence shown here is derived from an EMBL/GenBank/DDBJ whole genome shotgun (WGS) entry which is preliminary data.</text>
</comment>
<keyword evidence="1" id="KW-0482">Metalloprotease</keyword>
<accession>A0ABU6MN51</accession>
<dbReference type="Pfam" id="PF02074">
    <property type="entry name" value="Peptidase_M32"/>
    <property type="match status" value="1"/>
</dbReference>
<dbReference type="InterPro" id="IPR001333">
    <property type="entry name" value="Peptidase_M32_Taq"/>
</dbReference>
<reference evidence="2 3" key="1">
    <citation type="submission" date="2023-03" db="EMBL/GenBank/DDBJ databases">
        <title>Bacillus Genome Sequencing.</title>
        <authorList>
            <person name="Dunlap C."/>
        </authorList>
    </citation>
    <scope>NUCLEOTIDE SEQUENCE [LARGE SCALE GENOMIC DNA]</scope>
    <source>
        <strain evidence="2 3">B-23453</strain>
    </source>
</reference>
<dbReference type="GO" id="GO:0004180">
    <property type="term" value="F:carboxypeptidase activity"/>
    <property type="evidence" value="ECO:0007669"/>
    <property type="project" value="UniProtKB-KW"/>
</dbReference>
<evidence type="ECO:0000313" key="2">
    <source>
        <dbReference type="EMBL" id="MED1205048.1"/>
    </source>
</evidence>
<dbReference type="Proteomes" id="UP001341444">
    <property type="component" value="Unassembled WGS sequence"/>
</dbReference>
<name>A0ABU6MN51_9BACI</name>
<dbReference type="PRINTS" id="PR00998">
    <property type="entry name" value="CRBOXYPTASET"/>
</dbReference>
<dbReference type="EMBL" id="JARMAB010000029">
    <property type="protein sequence ID" value="MED1205048.1"/>
    <property type="molecule type" value="Genomic_DNA"/>
</dbReference>
<dbReference type="PANTHER" id="PTHR34217">
    <property type="entry name" value="METAL-DEPENDENT CARBOXYPEPTIDASE"/>
    <property type="match status" value="1"/>
</dbReference>
<comment type="function">
    <text evidence="1">Broad specificity carboxypetidase that releases amino acids sequentially from the C-terminus, including neutral, aromatic, polar and basic residues.</text>
</comment>
<keyword evidence="1" id="KW-0645">Protease</keyword>
<keyword evidence="1 2" id="KW-0121">Carboxypeptidase</keyword>
<sequence>MTAQIQEIEREFLSYVKKIQAYTEALGLIYWDLRTGAPKNGVEQRAEVIGILSSEVFHMSTSEEMAAYIASLSTEQQQLSEITQKTLEECQKNYERNKKIPVNEFKEYVILQSKAESVWEEAKSKADFSLFEPYLEKIIDYKKKFIGYWGSGENKYDTLLDMYEPGMTVTILDQVFDDLRKSIVALLNQIEQSPNKPDTEFLYSHFPKDNQRDFSLEILSQMGYDFASGRLDETIHPFATGLNPGDVRVTTRYDENDFRTAVFGTIHEGGHALYEQNISKELIGSPLCGGTSMGIHESQSLFYENLVGRDYSFWKKNYSKLKEYANGQFDSVSLEEFYHAINESRPSFIRIEADMLTYPLHIIIRYEIEKGIFNDEIQVKDLPKIWDDKYEEYLGIRPSNDAEGILQDVHWAGGDFGYFPSYALGYMYAAQLKHAMLKDVPGFDEHLANGNLEPIREWLTAKVHQYGKLKKPLEILKDVTGEGLNAKYLIEYLQEKYTNVYQLQE</sequence>
<dbReference type="PROSITE" id="PS52034">
    <property type="entry name" value="PEPTIDASE_M32"/>
    <property type="match status" value="1"/>
</dbReference>
<gene>
    <name evidence="2" type="ORF">P4T90_18535</name>
</gene>
<dbReference type="Gene3D" id="1.10.1370.30">
    <property type="match status" value="1"/>
</dbReference>
<keyword evidence="3" id="KW-1185">Reference proteome</keyword>
<proteinExistence type="inferred from homology"/>
<organism evidence="2 3">
    <name type="scientific">Heyndrickxia acidicola</name>
    <dbReference type="NCBI Taxonomy" id="209389"/>
    <lineage>
        <taxon>Bacteria</taxon>
        <taxon>Bacillati</taxon>
        <taxon>Bacillota</taxon>
        <taxon>Bacilli</taxon>
        <taxon>Bacillales</taxon>
        <taxon>Bacillaceae</taxon>
        <taxon>Heyndrickxia</taxon>
    </lineage>
</organism>
<comment type="similarity">
    <text evidence="1">Belongs to the peptidase M32 family.</text>
</comment>
<dbReference type="CDD" id="cd06460">
    <property type="entry name" value="M32_Taq"/>
    <property type="match status" value="1"/>
</dbReference>
<dbReference type="PIRSF" id="PIRSF006615">
    <property type="entry name" value="Zn_crbxpep_Taq"/>
    <property type="match status" value="1"/>
</dbReference>